<dbReference type="InterPro" id="IPR008979">
    <property type="entry name" value="Galactose-bd-like_sf"/>
</dbReference>
<dbReference type="InterPro" id="IPR006101">
    <property type="entry name" value="Glyco_hydro_2"/>
</dbReference>
<comment type="catalytic activity">
    <reaction evidence="1">
        <text>Hydrolysis of terminal non-reducing beta-D-galactose residues in beta-D-galactosides.</text>
        <dbReference type="EC" id="3.2.1.23"/>
    </reaction>
</comment>
<dbReference type="Pfam" id="PF02836">
    <property type="entry name" value="Glyco_hydro_2_C"/>
    <property type="match status" value="1"/>
</dbReference>
<dbReference type="Pfam" id="PF02837">
    <property type="entry name" value="Glyco_hydro_2_N"/>
    <property type="match status" value="1"/>
</dbReference>
<dbReference type="RefSeq" id="WP_172175373.1">
    <property type="nucleotide sequence ID" value="NZ_CASGIA010000019.1"/>
</dbReference>
<evidence type="ECO:0000313" key="12">
    <source>
        <dbReference type="EMBL" id="NPE13799.1"/>
    </source>
</evidence>
<gene>
    <name evidence="12" type="ORF">HPS55_05560</name>
</gene>
<keyword evidence="7" id="KW-0106">Calcium</keyword>
<dbReference type="Pfam" id="PF00703">
    <property type="entry name" value="Glyco_hydro_2"/>
    <property type="match status" value="1"/>
</dbReference>
<feature type="domain" description="Beta galactosidase small chain/" evidence="11">
    <location>
        <begin position="778"/>
        <end position="1057"/>
    </location>
</feature>
<keyword evidence="8" id="KW-0326">Glycosidase</keyword>
<evidence type="ECO:0000256" key="7">
    <source>
        <dbReference type="ARBA" id="ARBA00022837"/>
    </source>
</evidence>
<evidence type="ECO:0000256" key="1">
    <source>
        <dbReference type="ARBA" id="ARBA00001412"/>
    </source>
</evidence>
<dbReference type="InterPro" id="IPR004199">
    <property type="entry name" value="B-gal_small/dom_5"/>
</dbReference>
<keyword evidence="13" id="KW-1185">Reference proteome</keyword>
<evidence type="ECO:0000256" key="10">
    <source>
        <dbReference type="SAM" id="SignalP"/>
    </source>
</evidence>
<dbReference type="InterPro" id="IPR017853">
    <property type="entry name" value="GH"/>
</dbReference>
<dbReference type="EMBL" id="JABKKE010000007">
    <property type="protein sequence ID" value="NPE13799.1"/>
    <property type="molecule type" value="Genomic_DNA"/>
</dbReference>
<dbReference type="SUPFAM" id="SSF74650">
    <property type="entry name" value="Galactose mutarotase-like"/>
    <property type="match status" value="1"/>
</dbReference>
<protein>
    <recommendedName>
        <fullName evidence="5">beta-galactosidase</fullName>
        <ecNumber evidence="5">3.2.1.23</ecNumber>
    </recommendedName>
    <alternativeName>
        <fullName evidence="9">Lactase</fullName>
    </alternativeName>
</protein>
<evidence type="ECO:0000256" key="5">
    <source>
        <dbReference type="ARBA" id="ARBA00012756"/>
    </source>
</evidence>
<keyword evidence="10" id="KW-0732">Signal</keyword>
<dbReference type="Pfam" id="PF02929">
    <property type="entry name" value="Bgal_small_N"/>
    <property type="match status" value="1"/>
</dbReference>
<dbReference type="SUPFAM" id="SSF49303">
    <property type="entry name" value="beta-Galactosidase/glucuronidase domain"/>
    <property type="match status" value="2"/>
</dbReference>
<dbReference type="Proteomes" id="UP001193734">
    <property type="component" value="Unassembled WGS sequence"/>
</dbReference>
<comment type="similarity">
    <text evidence="3">Belongs to the glycosyl hydrolase 2 family.</text>
</comment>
<dbReference type="InterPro" id="IPR014718">
    <property type="entry name" value="GH-type_carb-bd"/>
</dbReference>
<dbReference type="InterPro" id="IPR006103">
    <property type="entry name" value="Glyco_hydro_2_cat"/>
</dbReference>
<dbReference type="InterPro" id="IPR036156">
    <property type="entry name" value="Beta-gal/glucu_dom_sf"/>
</dbReference>
<dbReference type="Pfam" id="PF16353">
    <property type="entry name" value="LacZ_4"/>
    <property type="match status" value="1"/>
</dbReference>
<feature type="chain" id="PRO_5046915399" description="beta-galactosidase" evidence="10">
    <location>
        <begin position="20"/>
        <end position="1061"/>
    </location>
</feature>
<dbReference type="PANTHER" id="PTHR46323">
    <property type="entry name" value="BETA-GALACTOSIDASE"/>
    <property type="match status" value="1"/>
</dbReference>
<dbReference type="Gene3D" id="2.60.40.10">
    <property type="entry name" value="Immunoglobulins"/>
    <property type="match status" value="2"/>
</dbReference>
<dbReference type="PRINTS" id="PR00132">
    <property type="entry name" value="GLHYDRLASE2"/>
</dbReference>
<evidence type="ECO:0000313" key="13">
    <source>
        <dbReference type="Proteomes" id="UP001193734"/>
    </source>
</evidence>
<evidence type="ECO:0000256" key="3">
    <source>
        <dbReference type="ARBA" id="ARBA00007401"/>
    </source>
</evidence>
<evidence type="ECO:0000256" key="9">
    <source>
        <dbReference type="ARBA" id="ARBA00032230"/>
    </source>
</evidence>
<dbReference type="EC" id="3.2.1.23" evidence="5"/>
<dbReference type="SUPFAM" id="SSF51445">
    <property type="entry name" value="(Trans)glycosidases"/>
    <property type="match status" value="1"/>
</dbReference>
<comment type="subunit">
    <text evidence="4">Monomer.</text>
</comment>
<feature type="signal peptide" evidence="10">
    <location>
        <begin position="1"/>
        <end position="19"/>
    </location>
</feature>
<evidence type="ECO:0000256" key="4">
    <source>
        <dbReference type="ARBA" id="ARBA00011245"/>
    </source>
</evidence>
<name>A0ABX2AST4_9BACT</name>
<dbReference type="InterPro" id="IPR050347">
    <property type="entry name" value="Bact_Beta-galactosidase"/>
</dbReference>
<organism evidence="12 13">
    <name type="scientific">Xylanibacter rodentium</name>
    <dbReference type="NCBI Taxonomy" id="2736289"/>
    <lineage>
        <taxon>Bacteria</taxon>
        <taxon>Pseudomonadati</taxon>
        <taxon>Bacteroidota</taxon>
        <taxon>Bacteroidia</taxon>
        <taxon>Bacteroidales</taxon>
        <taxon>Prevotellaceae</taxon>
        <taxon>Xylanibacter</taxon>
    </lineage>
</organism>
<dbReference type="InterPro" id="IPR032312">
    <property type="entry name" value="LacZ_4"/>
</dbReference>
<comment type="cofactor">
    <cofactor evidence="2">
        <name>Ca(2+)</name>
        <dbReference type="ChEBI" id="CHEBI:29108"/>
    </cofactor>
</comment>
<comment type="caution">
    <text evidence="12">The sequence shown here is derived from an EMBL/GenBank/DDBJ whole genome shotgun (WGS) entry which is preliminary data.</text>
</comment>
<evidence type="ECO:0000256" key="6">
    <source>
        <dbReference type="ARBA" id="ARBA00022801"/>
    </source>
</evidence>
<dbReference type="InterPro" id="IPR011013">
    <property type="entry name" value="Gal_mutarotase_sf_dom"/>
</dbReference>
<keyword evidence="6" id="KW-0378">Hydrolase</keyword>
<dbReference type="Gene3D" id="2.70.98.10">
    <property type="match status" value="1"/>
</dbReference>
<dbReference type="Gene3D" id="3.20.20.80">
    <property type="entry name" value="Glycosidases"/>
    <property type="match status" value="1"/>
</dbReference>
<evidence type="ECO:0000256" key="8">
    <source>
        <dbReference type="ARBA" id="ARBA00023295"/>
    </source>
</evidence>
<dbReference type="GeneID" id="82157226"/>
<dbReference type="PANTHER" id="PTHR46323:SF2">
    <property type="entry name" value="BETA-GALACTOSIDASE"/>
    <property type="match status" value="1"/>
</dbReference>
<dbReference type="SMART" id="SM01038">
    <property type="entry name" value="Bgal_small_N"/>
    <property type="match status" value="1"/>
</dbReference>
<dbReference type="InterPro" id="IPR006102">
    <property type="entry name" value="Ig-like_GH2"/>
</dbReference>
<dbReference type="InterPro" id="IPR013783">
    <property type="entry name" value="Ig-like_fold"/>
</dbReference>
<accession>A0ABX2AST4</accession>
<evidence type="ECO:0000259" key="11">
    <source>
        <dbReference type="SMART" id="SM01038"/>
    </source>
</evidence>
<dbReference type="SUPFAM" id="SSF49785">
    <property type="entry name" value="Galactose-binding domain-like"/>
    <property type="match status" value="1"/>
</dbReference>
<sequence length="1061" mass="121179">MLKQVMLFLAVAAASVVSAVEPVWKNPEVNQQNREPRRANYFAYESRALAEKGDKAASSRYLSMEGMWKFNFVKNYPDRPKDFFKTDYDDSSWTDFPVPGLFEINGYGDRIYKNTGYAWATTFKSNPPYIGETDNYTGSYRRIFTLPADWKGTDVYFHVGSATSNLTLWVNGKYVGYSEDSKIAAEFNITKYIKPGSNVIAMQVMRWCDGSYLEDQDFWRFTGIAREVYLYSRPKSHIKDIRITSDLTKESGFRTGVLGVDIDVDGKGVSVEVAVEGNGGRTPVPTERKTGLPSWQGKAVMENVKAWTAETSELYTLYVTLKKGDETVEVVKQRVGFRNVEIAGGQLLVNGQPVLIKGADRHELDPDGGYVVSVERMIEDIKIMKRLNINAVRTCHYPDDPRWYELCDEYGLYVTAEANIESHGMGYGKETLAKRKDFQLAHIERNEANVITLHNHPSIIVWSLGNEAGYGENFELAYDRVKAIDTTRPVQYEQAGQNGKTDIFCPMYYDYKPCEDYAKGDNPRPLIQCEYAHAMGNSMGSFKEYWDLVRKYPKYQGGYIWDFVDQGLRDKSRVTGKEIFTYGGDYGRYPASDYNFNCNGIIAPDRRLNPHAYEVQYYYQNVWVEDKGIKEGRFEIYNENFFKSLDDLNLVVKVAVLDANTHARPLSIDIRNIQPQARKTIDNAGLRDYVAKMVQQYPDKEIAVEFNFSLREAAPLMEKGQVVARQQFVVQPYKYPVIDIAKYLNEGGNDTKVVKKNVKKAKEATPLFGVKETTSHIAVTAGGTTMTVGRWSGWIDYLDVDGEPMLLDRESITPEFWRAPTDNDYGAQLQRKFAVWKDPQMKLKGVEYNVSDSCAMVIALFDMPDVKGLLGMTYILLPTGEVIVKQRLTADSEAKVPDMFRYGMQLQMPKKYADIEYYGRGPIENYADRNSSEFVGIYKSNAKDEYFPYIRPQESGNHTDVRRFTVYDGKSGRGLTFYSTAPMECSALHYLVADLDDGMNKDKKHGRHSGDLVERDLTQIHIQQKQQGLACVNSWGAWPLEKYRVHYGNRDFMFVIKPFRK</sequence>
<dbReference type="InterPro" id="IPR006104">
    <property type="entry name" value="Glyco_hydro_2_N"/>
</dbReference>
<evidence type="ECO:0000256" key="2">
    <source>
        <dbReference type="ARBA" id="ARBA00001913"/>
    </source>
</evidence>
<reference evidence="12 13" key="1">
    <citation type="submission" date="2020-05" db="EMBL/GenBank/DDBJ databases">
        <title>Distinct polysaccharide utilization as determinants for interspecies competition between intestinal Prevotella spp.</title>
        <authorList>
            <person name="Galvez E.J.C."/>
            <person name="Iljazovic A."/>
            <person name="Strowig T."/>
        </authorList>
    </citation>
    <scope>NUCLEOTIDE SEQUENCE [LARGE SCALE GENOMIC DNA]</scope>
    <source>
        <strain evidence="12 13">PROD</strain>
    </source>
</reference>
<dbReference type="Gene3D" id="2.60.120.260">
    <property type="entry name" value="Galactose-binding domain-like"/>
    <property type="match status" value="1"/>
</dbReference>
<proteinExistence type="inferred from homology"/>